<keyword evidence="4" id="KW-1185">Reference proteome</keyword>
<evidence type="ECO:0000256" key="1">
    <source>
        <dbReference type="PROSITE-ProRule" id="PRU00497"/>
    </source>
</evidence>
<dbReference type="InterPro" id="IPR050468">
    <property type="entry name" value="Cuticle_Struct_Prot"/>
</dbReference>
<sequence>MSFLTSTAVFCLAVLSSVVQSQLVPSFVQLSQPVVQLPHYKFGYEFGDGLGMSQYRHESSDGTGTVKGSYGYQDNIGVYRNVEYTAGADGFKPIIKSNEPGLTNHVAADAPYMVQSPPATAVFQGLRPVRIVSFAPLK</sequence>
<name>A0AAV2ACG8_9ARAC</name>
<dbReference type="PANTHER" id="PTHR10380">
    <property type="entry name" value="CUTICLE PROTEIN"/>
    <property type="match status" value="1"/>
</dbReference>
<keyword evidence="1" id="KW-0193">Cuticle</keyword>
<dbReference type="AlphaFoldDB" id="A0AAV2ACG8"/>
<dbReference type="PROSITE" id="PS51155">
    <property type="entry name" value="CHIT_BIND_RR_2"/>
    <property type="match status" value="1"/>
</dbReference>
<dbReference type="GO" id="GO:0008010">
    <property type="term" value="F:structural constituent of chitin-based larval cuticle"/>
    <property type="evidence" value="ECO:0007669"/>
    <property type="project" value="TreeGrafter"/>
</dbReference>
<dbReference type="Proteomes" id="UP001497382">
    <property type="component" value="Unassembled WGS sequence"/>
</dbReference>
<dbReference type="GO" id="GO:0062129">
    <property type="term" value="C:chitin-based extracellular matrix"/>
    <property type="evidence" value="ECO:0007669"/>
    <property type="project" value="TreeGrafter"/>
</dbReference>
<proteinExistence type="predicted"/>
<evidence type="ECO:0000313" key="3">
    <source>
        <dbReference type="EMBL" id="CAL1280714.1"/>
    </source>
</evidence>
<reference evidence="3 4" key="1">
    <citation type="submission" date="2024-04" db="EMBL/GenBank/DDBJ databases">
        <authorList>
            <person name="Rising A."/>
            <person name="Reimegard J."/>
            <person name="Sonavane S."/>
            <person name="Akerstrom W."/>
            <person name="Nylinder S."/>
            <person name="Hedman E."/>
            <person name="Kallberg Y."/>
        </authorList>
    </citation>
    <scope>NUCLEOTIDE SEQUENCE [LARGE SCALE GENOMIC DNA]</scope>
</reference>
<gene>
    <name evidence="3" type="ORF">LARSCL_LOCUS11128</name>
</gene>
<organism evidence="3 4">
    <name type="scientific">Larinioides sclopetarius</name>
    <dbReference type="NCBI Taxonomy" id="280406"/>
    <lineage>
        <taxon>Eukaryota</taxon>
        <taxon>Metazoa</taxon>
        <taxon>Ecdysozoa</taxon>
        <taxon>Arthropoda</taxon>
        <taxon>Chelicerata</taxon>
        <taxon>Arachnida</taxon>
        <taxon>Araneae</taxon>
        <taxon>Araneomorphae</taxon>
        <taxon>Entelegynae</taxon>
        <taxon>Araneoidea</taxon>
        <taxon>Araneidae</taxon>
        <taxon>Larinioides</taxon>
    </lineage>
</organism>
<protein>
    <submittedName>
        <fullName evidence="3">Uncharacterized protein</fullName>
    </submittedName>
</protein>
<evidence type="ECO:0000313" key="4">
    <source>
        <dbReference type="Proteomes" id="UP001497382"/>
    </source>
</evidence>
<dbReference type="Pfam" id="PF00379">
    <property type="entry name" value="Chitin_bind_4"/>
    <property type="match status" value="1"/>
</dbReference>
<accession>A0AAV2ACG8</accession>
<dbReference type="InterPro" id="IPR000618">
    <property type="entry name" value="Insect_cuticle"/>
</dbReference>
<dbReference type="EMBL" id="CAXIEN010000135">
    <property type="protein sequence ID" value="CAL1280714.1"/>
    <property type="molecule type" value="Genomic_DNA"/>
</dbReference>
<keyword evidence="2" id="KW-0732">Signal</keyword>
<feature type="signal peptide" evidence="2">
    <location>
        <begin position="1"/>
        <end position="21"/>
    </location>
</feature>
<evidence type="ECO:0000256" key="2">
    <source>
        <dbReference type="SAM" id="SignalP"/>
    </source>
</evidence>
<comment type="caution">
    <text evidence="3">The sequence shown here is derived from an EMBL/GenBank/DDBJ whole genome shotgun (WGS) entry which is preliminary data.</text>
</comment>
<feature type="chain" id="PRO_5043976709" evidence="2">
    <location>
        <begin position="22"/>
        <end position="138"/>
    </location>
</feature>